<sequence>MLSTENPPPDPPCPCEISQLKSSDERASDKVALEEVDLLNPGLDDNNPLPKFSIRDYVFGARSKDINTNWPFSQKNLQLCLKHGVKDLLPPFQPLDSVRHQSVERCAVESPLLDKEYIGSSDGGPSRPSDHFDTVNEKLATDCVNINSIGSEGDKEFPSTIISQSQSEIDSVPTNRTPCLALETDNLLESPAGKTEVVASPASQKNESTAQPPAKKCRLIVKLSSNTDPCSNEDITSNHMAFSEAMTSKVCPVCKTFSSSSNTTLNAHIDQCLSAESTIKWTANAKVIKHRIKPRKTRLMVDIYTTAPQCTLEDLDRRNGTNWATNSSMPTQESGMCSEEKKQGALSVNVEATGDEGAVYIDANGRKLRILSKFNESSASEAVVNHGSCKFLKGGKGSKFLSTNRKKHHVQKHQKYLKLATQSKKICSLKPHRGSEIRGGQGRNFAVEENQRKEEHLMQPFKAQEQTKPSDFGTIRKWVCSKRTGLSKKANCKEGLQRLGYNLRQDLLAESDRSSLGDSYVERSCVLKTPNSSGSPPSSPESIKRMNNSSYEARGSECDEQPPQKKRVGFSSFRALISGNMERSLETPNCNAKQLRKDGTSAHNSCKRPPNYRENNVSCHSNKPVEINAGPVKNTDGSHGVCLKPSQSHHVFSSKATRFPTLRKNVLSVKRSSVPKTNFHLNRKCLSLKRSRVHGIAELDEVEAAWPSEGVEQHDSVQNLAEDQSRVEDITDKTSLGRSSVLKIRKKRAISISQREEAMALKGSPLTPQGYGHDVGENLDSSTRVGGGLTDAVDDLESVGEGVVQTHRGDLVMEPSSRIAVGENDMDLSKSSDPELHKLASPPYTRTESLRYVEVYKGSFCGAEVPICLTEPSLGNGQEMFCADEVGNGMIGQRTHTGAELDSKVVQGNYFPQVEPIPIPGPPGSFLPSPRDMSSEDLQGNSSLTTSRVQSSEDHHDPADGDSSDSPISATSTISNFAMVRSDSKSSEKLFVAPPVVLDEIRSGFSSARHDTVMENTGKVSDAASTGIERINLDELKVNVIIPEKGPLSFKNDQPCCCSRKEGTYHVAFNYQDSQLLRRRTMASVPLPDMDKQMNCDPSRRPNNLNSRPEMFTRSNFPSSGSEKKSPAGSIPLNVSADTVLEFPIRGDCDSVSPSASNPILRLMGKNLMVVNKDEDILPPLCEAQSGALNDHFESTVSNSFWSLSRYGSKWGFQFISSYGPSRSKPSRSTFIWPESTSDNGTRF</sequence>
<proteinExistence type="predicted"/>
<feature type="compositionally biased region" description="Polar residues" evidence="1">
    <location>
        <begin position="1227"/>
        <end position="1244"/>
    </location>
</feature>
<feature type="region of interest" description="Disordered" evidence="1">
    <location>
        <begin position="1088"/>
        <end position="1131"/>
    </location>
</feature>
<feature type="region of interest" description="Disordered" evidence="1">
    <location>
        <begin position="595"/>
        <end position="620"/>
    </location>
</feature>
<evidence type="ECO:0008006" key="4">
    <source>
        <dbReference type="Google" id="ProtNLM"/>
    </source>
</evidence>
<dbReference type="EMBL" id="CM018046">
    <property type="protein sequence ID" value="KAA8527134.1"/>
    <property type="molecule type" value="Genomic_DNA"/>
</dbReference>
<organism evidence="2 3">
    <name type="scientific">Nyssa sinensis</name>
    <dbReference type="NCBI Taxonomy" id="561372"/>
    <lineage>
        <taxon>Eukaryota</taxon>
        <taxon>Viridiplantae</taxon>
        <taxon>Streptophyta</taxon>
        <taxon>Embryophyta</taxon>
        <taxon>Tracheophyta</taxon>
        <taxon>Spermatophyta</taxon>
        <taxon>Magnoliopsida</taxon>
        <taxon>eudicotyledons</taxon>
        <taxon>Gunneridae</taxon>
        <taxon>Pentapetalae</taxon>
        <taxon>asterids</taxon>
        <taxon>Cornales</taxon>
        <taxon>Nyssaceae</taxon>
        <taxon>Nyssa</taxon>
    </lineage>
</organism>
<evidence type="ECO:0000313" key="2">
    <source>
        <dbReference type="EMBL" id="KAA8527134.1"/>
    </source>
</evidence>
<dbReference type="PANTHER" id="PTHR35767">
    <property type="entry name" value="HAPLESS PROTEIN"/>
    <property type="match status" value="1"/>
</dbReference>
<dbReference type="OrthoDB" id="1929441at2759"/>
<feature type="compositionally biased region" description="Polar residues" evidence="1">
    <location>
        <begin position="936"/>
        <end position="950"/>
    </location>
</feature>
<evidence type="ECO:0000256" key="1">
    <source>
        <dbReference type="SAM" id="MobiDB-lite"/>
    </source>
</evidence>
<feature type="compositionally biased region" description="Basic and acidic residues" evidence="1">
    <location>
        <begin position="1089"/>
        <end position="1100"/>
    </location>
</feature>
<accession>A0A5J5AA87</accession>
<reference evidence="2 3" key="1">
    <citation type="submission" date="2019-09" db="EMBL/GenBank/DDBJ databases">
        <title>A chromosome-level genome assembly of the Chinese tupelo Nyssa sinensis.</title>
        <authorList>
            <person name="Yang X."/>
            <person name="Kang M."/>
            <person name="Yang Y."/>
            <person name="Xiong H."/>
            <person name="Wang M."/>
            <person name="Zhang Z."/>
            <person name="Wang Z."/>
            <person name="Wu H."/>
            <person name="Ma T."/>
            <person name="Liu J."/>
            <person name="Xi Z."/>
        </authorList>
    </citation>
    <scope>NUCLEOTIDE SEQUENCE [LARGE SCALE GENOMIC DNA]</scope>
    <source>
        <strain evidence="2">J267</strain>
        <tissue evidence="2">Leaf</tissue>
    </source>
</reference>
<dbReference type="PANTHER" id="PTHR35767:SF1">
    <property type="entry name" value="HAPLESS PROTEIN"/>
    <property type="match status" value="1"/>
</dbReference>
<feature type="compositionally biased region" description="Polar residues" evidence="1">
    <location>
        <begin position="1101"/>
        <end position="1121"/>
    </location>
</feature>
<feature type="region of interest" description="Disordered" evidence="1">
    <location>
        <begin position="526"/>
        <end position="565"/>
    </location>
</feature>
<dbReference type="AlphaFoldDB" id="A0A5J5AA87"/>
<feature type="compositionally biased region" description="Pro residues" evidence="1">
    <location>
        <begin position="915"/>
        <end position="925"/>
    </location>
</feature>
<feature type="region of interest" description="Disordered" evidence="1">
    <location>
        <begin position="1"/>
        <end position="29"/>
    </location>
</feature>
<dbReference type="Proteomes" id="UP000325577">
    <property type="component" value="Linkage Group LG3"/>
</dbReference>
<dbReference type="Gene3D" id="3.30.160.60">
    <property type="entry name" value="Classic Zinc Finger"/>
    <property type="match status" value="1"/>
</dbReference>
<evidence type="ECO:0000313" key="3">
    <source>
        <dbReference type="Proteomes" id="UP000325577"/>
    </source>
</evidence>
<feature type="region of interest" description="Disordered" evidence="1">
    <location>
        <begin position="191"/>
        <end position="213"/>
    </location>
</feature>
<gene>
    <name evidence="2" type="ORF">F0562_008637</name>
</gene>
<feature type="compositionally biased region" description="Pro residues" evidence="1">
    <location>
        <begin position="1"/>
        <end position="14"/>
    </location>
</feature>
<protein>
    <recommendedName>
        <fullName evidence="4">UBZ4-type domain-containing protein</fullName>
    </recommendedName>
</protein>
<feature type="region of interest" description="Disordered" evidence="1">
    <location>
        <begin position="912"/>
        <end position="970"/>
    </location>
</feature>
<keyword evidence="3" id="KW-1185">Reference proteome</keyword>
<name>A0A5J5AA87_9ASTE</name>
<feature type="region of interest" description="Disordered" evidence="1">
    <location>
        <begin position="1221"/>
        <end position="1244"/>
    </location>
</feature>
<feature type="compositionally biased region" description="Polar residues" evidence="1">
    <location>
        <begin position="201"/>
        <end position="211"/>
    </location>
</feature>